<protein>
    <submittedName>
        <fullName evidence="2">Uncharacterized protein</fullName>
    </submittedName>
</protein>
<keyword evidence="1" id="KW-0812">Transmembrane</keyword>
<proteinExistence type="predicted"/>
<accession>A0AAD8HB79</accession>
<name>A0AAD8HB79_9APIA</name>
<keyword evidence="1" id="KW-1133">Transmembrane helix</keyword>
<feature type="transmembrane region" description="Helical" evidence="1">
    <location>
        <begin position="153"/>
        <end position="174"/>
    </location>
</feature>
<gene>
    <name evidence="2" type="ORF">POM88_038839</name>
</gene>
<evidence type="ECO:0000313" key="3">
    <source>
        <dbReference type="Proteomes" id="UP001237642"/>
    </source>
</evidence>
<dbReference type="EMBL" id="JAUIZM010000009">
    <property type="protein sequence ID" value="KAK1363278.1"/>
    <property type="molecule type" value="Genomic_DNA"/>
</dbReference>
<dbReference type="Proteomes" id="UP001237642">
    <property type="component" value="Unassembled WGS sequence"/>
</dbReference>
<reference evidence="2" key="1">
    <citation type="submission" date="2023-02" db="EMBL/GenBank/DDBJ databases">
        <title>Genome of toxic invasive species Heracleum sosnowskyi carries increased number of genes despite the absence of recent whole-genome duplications.</title>
        <authorList>
            <person name="Schelkunov M."/>
            <person name="Shtratnikova V."/>
            <person name="Makarenko M."/>
            <person name="Klepikova A."/>
            <person name="Omelchenko D."/>
            <person name="Novikova G."/>
            <person name="Obukhova E."/>
            <person name="Bogdanov V."/>
            <person name="Penin A."/>
            <person name="Logacheva M."/>
        </authorList>
    </citation>
    <scope>NUCLEOTIDE SEQUENCE</scope>
    <source>
        <strain evidence="2">Hsosn_3</strain>
        <tissue evidence="2">Leaf</tissue>
    </source>
</reference>
<dbReference type="AlphaFoldDB" id="A0AAD8HB79"/>
<sequence length="195" mass="22035">MGKRKREDSMKPSKEEKHRLLNEKLKELERHQYWHYSSKLRALCLINRSPRKLMSSLQTKDSDEEEELLSSNACSVCSDCFEKEECDEEEVGSVVVSSASVQSDTCNENNDDRINKIYEEGRGAEINQGPGEMNIVSTSTNVKNAGKIRKEGWVFDVLIIVLVLIIGLVIAAMLSVHGTWSADDQDLDQEFLPPT</sequence>
<organism evidence="2 3">
    <name type="scientific">Heracleum sosnowskyi</name>
    <dbReference type="NCBI Taxonomy" id="360622"/>
    <lineage>
        <taxon>Eukaryota</taxon>
        <taxon>Viridiplantae</taxon>
        <taxon>Streptophyta</taxon>
        <taxon>Embryophyta</taxon>
        <taxon>Tracheophyta</taxon>
        <taxon>Spermatophyta</taxon>
        <taxon>Magnoliopsida</taxon>
        <taxon>eudicotyledons</taxon>
        <taxon>Gunneridae</taxon>
        <taxon>Pentapetalae</taxon>
        <taxon>asterids</taxon>
        <taxon>campanulids</taxon>
        <taxon>Apiales</taxon>
        <taxon>Apiaceae</taxon>
        <taxon>Apioideae</taxon>
        <taxon>apioid superclade</taxon>
        <taxon>Tordylieae</taxon>
        <taxon>Tordyliinae</taxon>
        <taxon>Heracleum</taxon>
    </lineage>
</organism>
<evidence type="ECO:0000313" key="2">
    <source>
        <dbReference type="EMBL" id="KAK1363278.1"/>
    </source>
</evidence>
<reference evidence="2" key="2">
    <citation type="submission" date="2023-05" db="EMBL/GenBank/DDBJ databases">
        <authorList>
            <person name="Schelkunov M.I."/>
        </authorList>
    </citation>
    <scope>NUCLEOTIDE SEQUENCE</scope>
    <source>
        <strain evidence="2">Hsosn_3</strain>
        <tissue evidence="2">Leaf</tissue>
    </source>
</reference>
<evidence type="ECO:0000256" key="1">
    <source>
        <dbReference type="SAM" id="Phobius"/>
    </source>
</evidence>
<keyword evidence="3" id="KW-1185">Reference proteome</keyword>
<comment type="caution">
    <text evidence="2">The sequence shown here is derived from an EMBL/GenBank/DDBJ whole genome shotgun (WGS) entry which is preliminary data.</text>
</comment>
<keyword evidence="1" id="KW-0472">Membrane</keyword>